<dbReference type="EMBL" id="JAINUG010000021">
    <property type="protein sequence ID" value="KAJ8411702.1"/>
    <property type="molecule type" value="Genomic_DNA"/>
</dbReference>
<sequence length="91" mass="9639">MTTFPQPLLQGIPPPASTALVSPCVTGTAAFVMKPISVGPLKQGWMPPVLLQLPRAAPPEVEVIELSEQRGDERVTPCLLLCRAPAQELAA</sequence>
<name>A0AAD7WWD6_9TELE</name>
<organism evidence="1 2">
    <name type="scientific">Aldrovandia affinis</name>
    <dbReference type="NCBI Taxonomy" id="143900"/>
    <lineage>
        <taxon>Eukaryota</taxon>
        <taxon>Metazoa</taxon>
        <taxon>Chordata</taxon>
        <taxon>Craniata</taxon>
        <taxon>Vertebrata</taxon>
        <taxon>Euteleostomi</taxon>
        <taxon>Actinopterygii</taxon>
        <taxon>Neopterygii</taxon>
        <taxon>Teleostei</taxon>
        <taxon>Notacanthiformes</taxon>
        <taxon>Halosauridae</taxon>
        <taxon>Aldrovandia</taxon>
    </lineage>
</organism>
<evidence type="ECO:0000313" key="2">
    <source>
        <dbReference type="Proteomes" id="UP001221898"/>
    </source>
</evidence>
<proteinExistence type="predicted"/>
<dbReference type="AlphaFoldDB" id="A0AAD7WWD6"/>
<evidence type="ECO:0000313" key="1">
    <source>
        <dbReference type="EMBL" id="KAJ8411702.1"/>
    </source>
</evidence>
<dbReference type="Proteomes" id="UP001221898">
    <property type="component" value="Unassembled WGS sequence"/>
</dbReference>
<reference evidence="1" key="1">
    <citation type="journal article" date="2023" name="Science">
        <title>Genome structures resolve the early diversification of teleost fishes.</title>
        <authorList>
            <person name="Parey E."/>
            <person name="Louis A."/>
            <person name="Montfort J."/>
            <person name="Bouchez O."/>
            <person name="Roques C."/>
            <person name="Iampietro C."/>
            <person name="Lluch J."/>
            <person name="Castinel A."/>
            <person name="Donnadieu C."/>
            <person name="Desvignes T."/>
            <person name="Floi Bucao C."/>
            <person name="Jouanno E."/>
            <person name="Wen M."/>
            <person name="Mejri S."/>
            <person name="Dirks R."/>
            <person name="Jansen H."/>
            <person name="Henkel C."/>
            <person name="Chen W.J."/>
            <person name="Zahm M."/>
            <person name="Cabau C."/>
            <person name="Klopp C."/>
            <person name="Thompson A.W."/>
            <person name="Robinson-Rechavi M."/>
            <person name="Braasch I."/>
            <person name="Lecointre G."/>
            <person name="Bobe J."/>
            <person name="Postlethwait J.H."/>
            <person name="Berthelot C."/>
            <person name="Roest Crollius H."/>
            <person name="Guiguen Y."/>
        </authorList>
    </citation>
    <scope>NUCLEOTIDE SEQUENCE</scope>
    <source>
        <strain evidence="1">NC1722</strain>
    </source>
</reference>
<keyword evidence="2" id="KW-1185">Reference proteome</keyword>
<comment type="caution">
    <text evidence="1">The sequence shown here is derived from an EMBL/GenBank/DDBJ whole genome shotgun (WGS) entry which is preliminary data.</text>
</comment>
<accession>A0AAD7WWD6</accession>
<protein>
    <submittedName>
        <fullName evidence="1">Uncharacterized protein</fullName>
    </submittedName>
</protein>
<gene>
    <name evidence="1" type="ORF">AAFF_G00153400</name>
</gene>